<gene>
    <name evidence="5" type="primary">cdaR_1</name>
    <name evidence="5" type="ORF">BACCIP111883_01915</name>
</gene>
<dbReference type="Pfam" id="PF13556">
    <property type="entry name" value="HTH_30"/>
    <property type="match status" value="1"/>
</dbReference>
<dbReference type="RefSeq" id="WP_230501045.1">
    <property type="nucleotide sequence ID" value="NZ_CAKJTJ010000008.1"/>
</dbReference>
<evidence type="ECO:0000256" key="1">
    <source>
        <dbReference type="ARBA" id="ARBA00006754"/>
    </source>
</evidence>
<keyword evidence="6" id="KW-1185">Reference proteome</keyword>
<feature type="domain" description="PucR C-terminal helix-turn-helix" evidence="3">
    <location>
        <begin position="314"/>
        <end position="370"/>
    </location>
</feature>
<dbReference type="InterPro" id="IPR008599">
    <property type="entry name" value="Diacid_rec"/>
</dbReference>
<dbReference type="Proteomes" id="UP000789833">
    <property type="component" value="Unassembled WGS sequence"/>
</dbReference>
<dbReference type="Pfam" id="PF05651">
    <property type="entry name" value="Diacid_rec"/>
    <property type="match status" value="1"/>
</dbReference>
<dbReference type="InterPro" id="IPR041522">
    <property type="entry name" value="CdaR_GGDEF"/>
</dbReference>
<accession>A0ABM8YMF1</accession>
<protein>
    <submittedName>
        <fullName evidence="5">Carbohydrate diacid regulator</fullName>
    </submittedName>
</protein>
<comment type="similarity">
    <text evidence="1">Belongs to the CdaR family.</text>
</comment>
<feature type="domain" description="CdaR GGDEF-like" evidence="4">
    <location>
        <begin position="148"/>
        <end position="267"/>
    </location>
</feature>
<dbReference type="InterPro" id="IPR025736">
    <property type="entry name" value="PucR_C-HTH_dom"/>
</dbReference>
<name>A0ABM8YMF1_9BACI</name>
<proteinExistence type="inferred from homology"/>
<feature type="domain" description="Putative sugar diacid recognition" evidence="2">
    <location>
        <begin position="3"/>
        <end position="134"/>
    </location>
</feature>
<dbReference type="Pfam" id="PF17853">
    <property type="entry name" value="GGDEF_2"/>
    <property type="match status" value="1"/>
</dbReference>
<dbReference type="EMBL" id="CAKJTJ010000008">
    <property type="protein sequence ID" value="CAG9621143.1"/>
    <property type="molecule type" value="Genomic_DNA"/>
</dbReference>
<organism evidence="5 6">
    <name type="scientific">Sutcliffiella rhizosphaerae</name>
    <dbReference type="NCBI Taxonomy" id="2880967"/>
    <lineage>
        <taxon>Bacteria</taxon>
        <taxon>Bacillati</taxon>
        <taxon>Bacillota</taxon>
        <taxon>Bacilli</taxon>
        <taxon>Bacillales</taxon>
        <taxon>Bacillaceae</taxon>
        <taxon>Sutcliffiella</taxon>
    </lineage>
</organism>
<sequence length="379" mass="43124">MKLTSDVASMIVKRLKATIGHHINIMDEKGMVIASSDEERVNTIHTGAIEVLQSKKERIIEEQLPLLPGTRPGVNLPIEFLDEIIGVVGITGNPKELLQLAQMTKITVELIIQQDYLKKHAFFEQQLMHSWIMELISTNDLNEEKLTKEAKHFLQIDLKIAYTVLVLEVFTLSSINDDLWAINEKKEAILSALPLTKMDISFASFTNEELLVVGIPSDELSVANDFYRLLKGLNAKLFSTLKIGVGNSKIGLIGIRESYKEARQCVHLMNKFSTDKTISQIQSWGLIRLLDEIKPSVREEFLAQYQVGNLPLHLRETLEALIENNHNINDTSKKLHIHRNTLHYRLENIEQLTGLHPKTMNGLALLHILLIFDKLRETF</sequence>
<dbReference type="PANTHER" id="PTHR33744">
    <property type="entry name" value="CARBOHYDRATE DIACID REGULATOR"/>
    <property type="match status" value="1"/>
</dbReference>
<evidence type="ECO:0000259" key="4">
    <source>
        <dbReference type="Pfam" id="PF17853"/>
    </source>
</evidence>
<comment type="caution">
    <text evidence="5">The sequence shown here is derived from an EMBL/GenBank/DDBJ whole genome shotgun (WGS) entry which is preliminary data.</text>
</comment>
<evidence type="ECO:0000313" key="5">
    <source>
        <dbReference type="EMBL" id="CAG9621143.1"/>
    </source>
</evidence>
<evidence type="ECO:0000259" key="3">
    <source>
        <dbReference type="Pfam" id="PF13556"/>
    </source>
</evidence>
<dbReference type="PANTHER" id="PTHR33744:SF15">
    <property type="entry name" value="CARBOHYDRATE DIACID REGULATOR"/>
    <property type="match status" value="1"/>
</dbReference>
<dbReference type="Gene3D" id="1.10.10.2840">
    <property type="entry name" value="PucR C-terminal helix-turn-helix domain"/>
    <property type="match status" value="1"/>
</dbReference>
<evidence type="ECO:0000259" key="2">
    <source>
        <dbReference type="Pfam" id="PF05651"/>
    </source>
</evidence>
<reference evidence="5 6" key="1">
    <citation type="submission" date="2021-10" db="EMBL/GenBank/DDBJ databases">
        <authorList>
            <person name="Criscuolo A."/>
        </authorList>
    </citation>
    <scope>NUCLEOTIDE SEQUENCE [LARGE SCALE GENOMIC DNA]</scope>
    <source>
        <strain evidence="6">CIP 111883</strain>
    </source>
</reference>
<evidence type="ECO:0000313" key="6">
    <source>
        <dbReference type="Proteomes" id="UP000789833"/>
    </source>
</evidence>
<dbReference type="InterPro" id="IPR051448">
    <property type="entry name" value="CdaR-like_regulators"/>
</dbReference>
<dbReference type="InterPro" id="IPR042070">
    <property type="entry name" value="PucR_C-HTH_sf"/>
</dbReference>